<dbReference type="PANTHER" id="PTHR37733">
    <property type="entry name" value="SMAD/FHA DOMAIN-CONTAINING PROTEIN"/>
    <property type="match status" value="1"/>
</dbReference>
<comment type="caution">
    <text evidence="2">The sequence shown here is derived from an EMBL/GenBank/DDBJ whole genome shotgun (WGS) entry which is preliminary data.</text>
</comment>
<feature type="compositionally biased region" description="Basic residues" evidence="1">
    <location>
        <begin position="205"/>
        <end position="214"/>
    </location>
</feature>
<proteinExistence type="predicted"/>
<protein>
    <submittedName>
        <fullName evidence="2">SMAD/FHA domain-containing protein</fullName>
    </submittedName>
</protein>
<reference evidence="3" key="1">
    <citation type="submission" date="2024-07" db="EMBL/GenBank/DDBJ databases">
        <title>Two chromosome-level genome assemblies of Korean endemic species Abeliophyllum distichum and Forsythia ovata (Oleaceae).</title>
        <authorList>
            <person name="Jang H."/>
        </authorList>
    </citation>
    <scope>NUCLEOTIDE SEQUENCE [LARGE SCALE GENOMIC DNA]</scope>
</reference>
<evidence type="ECO:0000313" key="3">
    <source>
        <dbReference type="Proteomes" id="UP001604336"/>
    </source>
</evidence>
<dbReference type="CDD" id="cd22671">
    <property type="entry name" value="FHA_APTX-like"/>
    <property type="match status" value="1"/>
</dbReference>
<feature type="compositionally biased region" description="Acidic residues" evidence="1">
    <location>
        <begin position="293"/>
        <end position="319"/>
    </location>
</feature>
<feature type="compositionally biased region" description="Acidic residues" evidence="1">
    <location>
        <begin position="277"/>
        <end position="286"/>
    </location>
</feature>
<dbReference type="AlphaFoldDB" id="A0ABD1VP67"/>
<feature type="region of interest" description="Disordered" evidence="1">
    <location>
        <begin position="191"/>
        <end position="319"/>
    </location>
</feature>
<gene>
    <name evidence="2" type="ORF">Adt_00109</name>
</gene>
<dbReference type="Proteomes" id="UP001604336">
    <property type="component" value="Unassembled WGS sequence"/>
</dbReference>
<sequence>MEIEGTDGCKTLIKQGQTREFGRGQGFNSTDKTISRHHVAFSLPENETRVHFQVIGKNPIWVHSSKNDEVKAFRSSKKGEMESGVMFCMSAKNPIWFTLKKTEIEGANVEEKEVVGENENEVKRELGLECELAESLQSGSGPKGVEELDPESVDISGIDPIKEFEFVVMGHEFDRYPKIMIRDIKDFDWFLEGPGEDRDDDDKKVKKGGRRKRKKGEENDDEEWTGESEDDKEVITKSRNVQRPKYTTRSKDRHKSDKDTSKSKRTTGMKSRNVDDKCEEDEDDDTLGGFIVSDEDSEQDDDIDEEEELDNEFDEENDE</sequence>
<dbReference type="PANTHER" id="PTHR37733:SF1">
    <property type="entry name" value="SMAD_FHA DOMAIN-CONTAINING PROTEIN"/>
    <property type="match status" value="1"/>
</dbReference>
<name>A0ABD1VP67_9LAMI</name>
<dbReference type="Gene3D" id="2.60.200.20">
    <property type="match status" value="1"/>
</dbReference>
<dbReference type="SUPFAM" id="SSF49879">
    <property type="entry name" value="SMAD/FHA domain"/>
    <property type="match status" value="1"/>
</dbReference>
<evidence type="ECO:0000256" key="1">
    <source>
        <dbReference type="SAM" id="MobiDB-lite"/>
    </source>
</evidence>
<keyword evidence="3" id="KW-1185">Reference proteome</keyword>
<dbReference type="InterPro" id="IPR008984">
    <property type="entry name" value="SMAD_FHA_dom_sf"/>
</dbReference>
<accession>A0ABD1VP67</accession>
<feature type="compositionally biased region" description="Basic residues" evidence="1">
    <location>
        <begin position="240"/>
        <end position="253"/>
    </location>
</feature>
<feature type="compositionally biased region" description="Acidic residues" evidence="1">
    <location>
        <begin position="218"/>
        <end position="232"/>
    </location>
</feature>
<evidence type="ECO:0000313" key="2">
    <source>
        <dbReference type="EMBL" id="KAL2539131.1"/>
    </source>
</evidence>
<organism evidence="2 3">
    <name type="scientific">Abeliophyllum distichum</name>
    <dbReference type="NCBI Taxonomy" id="126358"/>
    <lineage>
        <taxon>Eukaryota</taxon>
        <taxon>Viridiplantae</taxon>
        <taxon>Streptophyta</taxon>
        <taxon>Embryophyta</taxon>
        <taxon>Tracheophyta</taxon>
        <taxon>Spermatophyta</taxon>
        <taxon>Magnoliopsida</taxon>
        <taxon>eudicotyledons</taxon>
        <taxon>Gunneridae</taxon>
        <taxon>Pentapetalae</taxon>
        <taxon>asterids</taxon>
        <taxon>lamiids</taxon>
        <taxon>Lamiales</taxon>
        <taxon>Oleaceae</taxon>
        <taxon>Forsythieae</taxon>
        <taxon>Abeliophyllum</taxon>
    </lineage>
</organism>
<dbReference type="EMBL" id="JBFOLK010000001">
    <property type="protein sequence ID" value="KAL2539131.1"/>
    <property type="molecule type" value="Genomic_DNA"/>
</dbReference>